<dbReference type="EMBL" id="JBDJPC010000005">
    <property type="protein sequence ID" value="KAL1501906.1"/>
    <property type="molecule type" value="Genomic_DNA"/>
</dbReference>
<evidence type="ECO:0000256" key="2">
    <source>
        <dbReference type="ARBA" id="ARBA00010210"/>
    </source>
</evidence>
<dbReference type="InterPro" id="IPR019787">
    <property type="entry name" value="Znf_PHD-finger"/>
</dbReference>
<feature type="binding site" evidence="9">
    <location>
        <position position="1206"/>
    </location>
    <ligand>
        <name>Zn(2+)</name>
        <dbReference type="ChEBI" id="CHEBI:29105"/>
        <label>2</label>
    </ligand>
</feature>
<feature type="domain" description="C2H2-type" evidence="13">
    <location>
        <begin position="536"/>
        <end position="565"/>
    </location>
</feature>
<comment type="caution">
    <text evidence="14">The sequence shown here is derived from an EMBL/GenBank/DDBJ whole genome shotgun (WGS) entry which is preliminary data.</text>
</comment>
<dbReference type="CDD" id="cd15505">
    <property type="entry name" value="PHD_ING"/>
    <property type="match status" value="1"/>
</dbReference>
<keyword evidence="15" id="KW-1185">Reference proteome</keyword>
<feature type="compositionally biased region" description="Acidic residues" evidence="11">
    <location>
        <begin position="871"/>
        <end position="885"/>
    </location>
</feature>
<evidence type="ECO:0000313" key="15">
    <source>
        <dbReference type="Proteomes" id="UP001566132"/>
    </source>
</evidence>
<name>A0ABD1EWX6_HYPHA</name>
<proteinExistence type="inferred from homology"/>
<evidence type="ECO:0000256" key="9">
    <source>
        <dbReference type="PIRSR" id="PIRSR628651-51"/>
    </source>
</evidence>
<feature type="domain" description="C2H2-type" evidence="13">
    <location>
        <begin position="508"/>
        <end position="535"/>
    </location>
</feature>
<dbReference type="Gene3D" id="3.30.40.10">
    <property type="entry name" value="Zinc/RING finger domain, C3HC4 (zinc finger)"/>
    <property type="match status" value="1"/>
</dbReference>
<feature type="binding site" evidence="9">
    <location>
        <position position="1203"/>
    </location>
    <ligand>
        <name>Zn(2+)</name>
        <dbReference type="ChEBI" id="CHEBI:29105"/>
        <label>2</label>
    </ligand>
</feature>
<feature type="compositionally biased region" description="Low complexity" evidence="11">
    <location>
        <begin position="781"/>
        <end position="814"/>
    </location>
</feature>
<evidence type="ECO:0000256" key="3">
    <source>
        <dbReference type="ARBA" id="ARBA00022723"/>
    </source>
</evidence>
<feature type="compositionally biased region" description="Polar residues" evidence="11">
    <location>
        <begin position="137"/>
        <end position="146"/>
    </location>
</feature>
<feature type="compositionally biased region" description="Polar residues" evidence="11">
    <location>
        <begin position="854"/>
        <end position="868"/>
    </location>
</feature>
<dbReference type="GO" id="GO:0005634">
    <property type="term" value="C:nucleus"/>
    <property type="evidence" value="ECO:0007669"/>
    <property type="project" value="UniProtKB-SubCell"/>
</dbReference>
<dbReference type="InterPro" id="IPR013083">
    <property type="entry name" value="Znf_RING/FYVE/PHD"/>
</dbReference>
<evidence type="ECO:0000256" key="11">
    <source>
        <dbReference type="SAM" id="MobiDB-lite"/>
    </source>
</evidence>
<feature type="region of interest" description="Disordered" evidence="11">
    <location>
        <begin position="612"/>
        <end position="661"/>
    </location>
</feature>
<accession>A0ABD1EWX6</accession>
<dbReference type="InterPro" id="IPR013087">
    <property type="entry name" value="Znf_C2H2_type"/>
</dbReference>
<dbReference type="SMART" id="SM00355">
    <property type="entry name" value="ZnF_C2H2"/>
    <property type="match status" value="8"/>
</dbReference>
<dbReference type="PANTHER" id="PTHR10333">
    <property type="entry name" value="INHIBITOR OF GROWTH PROTEIN"/>
    <property type="match status" value="1"/>
</dbReference>
<feature type="site" description="Histone H3K4me3 binding" evidence="8">
    <location>
        <position position="1177"/>
    </location>
</feature>
<dbReference type="InterPro" id="IPR028651">
    <property type="entry name" value="ING_fam"/>
</dbReference>
<evidence type="ECO:0000259" key="13">
    <source>
        <dbReference type="PROSITE" id="PS50157"/>
    </source>
</evidence>
<reference evidence="14 15" key="1">
    <citation type="submission" date="2024-05" db="EMBL/GenBank/DDBJ databases">
        <title>Genetic variation in Jamaican populations of the coffee berry borer (Hypothenemus hampei).</title>
        <authorList>
            <person name="Errbii M."/>
            <person name="Myrie A."/>
        </authorList>
    </citation>
    <scope>NUCLEOTIDE SEQUENCE [LARGE SCALE GENOMIC DNA]</scope>
    <source>
        <strain evidence="14">JA-Hopewell-2020-01-JO</strain>
        <tissue evidence="14">Whole body</tissue>
    </source>
</reference>
<dbReference type="Proteomes" id="UP001566132">
    <property type="component" value="Unassembled WGS sequence"/>
</dbReference>
<protein>
    <submittedName>
        <fullName evidence="14">Uncharacterized protein</fullName>
    </submittedName>
</protein>
<feature type="binding site" evidence="9">
    <location>
        <position position="1176"/>
    </location>
    <ligand>
        <name>Zn(2+)</name>
        <dbReference type="ChEBI" id="CHEBI:29105"/>
        <label>2</label>
    </ligand>
</feature>
<organism evidence="14 15">
    <name type="scientific">Hypothenemus hampei</name>
    <name type="common">Coffee berry borer</name>
    <dbReference type="NCBI Taxonomy" id="57062"/>
    <lineage>
        <taxon>Eukaryota</taxon>
        <taxon>Metazoa</taxon>
        <taxon>Ecdysozoa</taxon>
        <taxon>Arthropoda</taxon>
        <taxon>Hexapoda</taxon>
        <taxon>Insecta</taxon>
        <taxon>Pterygota</taxon>
        <taxon>Neoptera</taxon>
        <taxon>Endopterygota</taxon>
        <taxon>Coleoptera</taxon>
        <taxon>Polyphaga</taxon>
        <taxon>Cucujiformia</taxon>
        <taxon>Curculionidae</taxon>
        <taxon>Scolytinae</taxon>
        <taxon>Hypothenemus</taxon>
    </lineage>
</organism>
<evidence type="ECO:0000256" key="6">
    <source>
        <dbReference type="ARBA" id="ARBA00022853"/>
    </source>
</evidence>
<feature type="binding site" evidence="9">
    <location>
        <position position="1190"/>
    </location>
    <ligand>
        <name>Zn(2+)</name>
        <dbReference type="ChEBI" id="CHEBI:29105"/>
        <label>1</label>
    </ligand>
</feature>
<evidence type="ECO:0000313" key="14">
    <source>
        <dbReference type="EMBL" id="KAL1501906.1"/>
    </source>
</evidence>
<feature type="compositionally biased region" description="Basic residues" evidence="11">
    <location>
        <begin position="1104"/>
        <end position="1113"/>
    </location>
</feature>
<keyword evidence="5 9" id="KW-0862">Zinc</keyword>
<dbReference type="SMART" id="SM00249">
    <property type="entry name" value="PHD"/>
    <property type="match status" value="1"/>
</dbReference>
<feature type="site" description="Histone H3K4me3 binding" evidence="8">
    <location>
        <position position="1160"/>
    </location>
</feature>
<feature type="compositionally biased region" description="Acidic residues" evidence="11">
    <location>
        <begin position="147"/>
        <end position="159"/>
    </location>
</feature>
<evidence type="ECO:0000256" key="10">
    <source>
        <dbReference type="PROSITE-ProRule" id="PRU00042"/>
    </source>
</evidence>
<dbReference type="PROSITE" id="PS50016">
    <property type="entry name" value="ZF_PHD_2"/>
    <property type="match status" value="1"/>
</dbReference>
<keyword evidence="4 10" id="KW-0863">Zinc-finger</keyword>
<dbReference type="PANTHER" id="PTHR10333:SF42">
    <property type="entry name" value="INHIBITOR OF GROWTH PROTEIN 5"/>
    <property type="match status" value="1"/>
</dbReference>
<evidence type="ECO:0000256" key="1">
    <source>
        <dbReference type="ARBA" id="ARBA00004123"/>
    </source>
</evidence>
<evidence type="ECO:0000256" key="7">
    <source>
        <dbReference type="ARBA" id="ARBA00023242"/>
    </source>
</evidence>
<feature type="binding site" evidence="9">
    <location>
        <position position="1163"/>
    </location>
    <ligand>
        <name>Zn(2+)</name>
        <dbReference type="ChEBI" id="CHEBI:29105"/>
        <label>1</label>
    </ligand>
</feature>
<feature type="compositionally biased region" description="Acidic residues" evidence="11">
    <location>
        <begin position="194"/>
        <end position="204"/>
    </location>
</feature>
<feature type="compositionally biased region" description="Basic residues" evidence="11">
    <location>
        <begin position="941"/>
        <end position="955"/>
    </location>
</feature>
<dbReference type="PROSITE" id="PS50157">
    <property type="entry name" value="ZINC_FINGER_C2H2_2"/>
    <property type="match status" value="2"/>
</dbReference>
<dbReference type="InterPro" id="IPR036236">
    <property type="entry name" value="Znf_C2H2_sf"/>
</dbReference>
<evidence type="ECO:0000256" key="4">
    <source>
        <dbReference type="ARBA" id="ARBA00022771"/>
    </source>
</evidence>
<dbReference type="GO" id="GO:0008270">
    <property type="term" value="F:zinc ion binding"/>
    <property type="evidence" value="ECO:0007669"/>
    <property type="project" value="UniProtKB-KW"/>
</dbReference>
<dbReference type="SUPFAM" id="SSF57667">
    <property type="entry name" value="beta-beta-alpha zinc fingers"/>
    <property type="match status" value="1"/>
</dbReference>
<keyword evidence="3 9" id="KW-0479">Metal-binding</keyword>
<evidence type="ECO:0000256" key="5">
    <source>
        <dbReference type="ARBA" id="ARBA00022833"/>
    </source>
</evidence>
<dbReference type="InterPro" id="IPR019786">
    <property type="entry name" value="Zinc_finger_PHD-type_CS"/>
</dbReference>
<feature type="region of interest" description="Disordered" evidence="11">
    <location>
        <begin position="1099"/>
        <end position="1155"/>
    </location>
</feature>
<feature type="site" description="Histone H3K4me3 binding" evidence="8">
    <location>
        <position position="1173"/>
    </location>
</feature>
<sequence length="1219" mass="138677">MLEFHKRYICLYCLGMFSVLEDLCQHIQNRHQLEPGVKNTLEDFYSAYSEPCYVVCCECGQQFNEGDNFFYHPCSGKAKSKVKPPKLVIAPENHVTGDFGASAKGKTPEQVHQQCEINETSKSDSVDCEKSIESEKMVTSNASTFEDGSEEAVETEEPLQETRKVPKLSLKLPKPGSYQMDQEDSDDSMKPDGEVENIESENENQEPAAELETLDPPIFEETRIEPSKLLQLPIAGSDIPLTEIELDQPLDKMDICVLLQKCLKATVTTCIYCNHARRIAVNGRQLALHALAEHRYTAINKSITEEELIPESFNTRIKECLDDLDNIFFNLESGRSNEAVTFSHVFECFQCHYSTAVHKELYLHNRKYHSKNLLLCIMCKSNFYNYSELICHLCPGLYILDWDVKFRCCMCVSDDLPSAFRLMVHLRKRHNVCDVCLEMCHSQYKLSNHVWKHKLHHFCYRCGIAYRNKPDITRHLFWKHGTESVLCKKCLQKKWPHVYHFCVPPSAFVCEECNLAFSKAVSLKVHKRIHSEDKKHSCTWEDCTETFISKKLMLKHLKRHTDPPELEVNEQKEENLEVVKEQEVESQEEVPLEEEEIPKVVKPKVDVYDLPELNLSESDSSSDSEDDSEKGKLDNNDQTEMPTAIDTNAEPQTPDPLDDTSSAVMQGIWDNFKNYQATKEKIDNMLIPETKPDQPYIPDIPIPVVDDGFILRSILHDHDYYVKISKPTDAIIEVKPSLESTESIDHDYCTQKEDNAVVEQPPIESQEPIAPVISPPKKKASSSSESDSDSSCACGSSCSCSDSSSGSSSSSSDSSESDSSTEEGRRRQQERRLKRRERTEKKEKVKQVENTTVAPSSDQITIVSETPISESDLETTESETDEEFYDREPQKFAKKIFEEKRAQLLAELGPNMVPNGTFIESTSRPPTPPAGTIIEDVEIPKKKKKSKKRKKRRSEKKSAVEERIYSSTLIIDSQPPVPPASVPYYQQFHQTEPQIPSAAPVTYVISRNSPVTVNTTPTITEQRLQANALLDPNVRSSKRRRVPNKFYGYSSDEEDKPQSLKRSKTAELNRTIPAPSSPMLVPPITIKAVVPPTPKVEPITVRLPKSHQTRRKPPIPPIRLSASRKPFVKEDSGTESNDSDSEEPTPITGGPPKAPQQQLYCYCRCPYDEVSEMIGCDSNDCKIEWFHFECVGIMVPPKGQWYCPDCRKRKQEQQQQRMI</sequence>
<feature type="site" description="Histone H3K4me3 binding" evidence="8">
    <location>
        <position position="1185"/>
    </location>
</feature>
<dbReference type="GO" id="GO:0006325">
    <property type="term" value="P:chromatin organization"/>
    <property type="evidence" value="ECO:0007669"/>
    <property type="project" value="UniProtKB-KW"/>
</dbReference>
<feature type="binding site" evidence="9">
    <location>
        <position position="1187"/>
    </location>
    <ligand>
        <name>Zn(2+)</name>
        <dbReference type="ChEBI" id="CHEBI:29105"/>
        <label>1</label>
    </ligand>
</feature>
<feature type="compositionally biased region" description="Polar residues" evidence="11">
    <location>
        <begin position="636"/>
        <end position="651"/>
    </location>
</feature>
<dbReference type="SUPFAM" id="SSF57903">
    <property type="entry name" value="FYVE/PHD zinc finger"/>
    <property type="match status" value="1"/>
</dbReference>
<dbReference type="InterPro" id="IPR011011">
    <property type="entry name" value="Znf_FYVE_PHD"/>
</dbReference>
<feature type="compositionally biased region" description="Basic and acidic residues" evidence="11">
    <location>
        <begin position="822"/>
        <end position="847"/>
    </location>
</feature>
<feature type="binding site" evidence="9">
    <location>
        <position position="1181"/>
    </location>
    <ligand>
        <name>Zn(2+)</name>
        <dbReference type="ChEBI" id="CHEBI:29105"/>
        <label>2</label>
    </ligand>
</feature>
<dbReference type="AlphaFoldDB" id="A0ABD1EWX6"/>
<dbReference type="InterPro" id="IPR001965">
    <property type="entry name" value="Znf_PHD"/>
</dbReference>
<dbReference type="Gene3D" id="3.30.160.60">
    <property type="entry name" value="Classic Zinc Finger"/>
    <property type="match status" value="2"/>
</dbReference>
<evidence type="ECO:0000259" key="12">
    <source>
        <dbReference type="PROSITE" id="PS50016"/>
    </source>
</evidence>
<feature type="region of interest" description="Disordered" evidence="11">
    <location>
        <begin position="758"/>
        <end position="887"/>
    </location>
</feature>
<feature type="compositionally biased region" description="Acidic residues" evidence="11">
    <location>
        <begin position="584"/>
        <end position="596"/>
    </location>
</feature>
<gene>
    <name evidence="14" type="ORF">ABEB36_007140</name>
</gene>
<comment type="subcellular location">
    <subcellularLocation>
        <location evidence="1">Nucleus</location>
    </subcellularLocation>
</comment>
<dbReference type="PROSITE" id="PS00028">
    <property type="entry name" value="ZINC_FINGER_C2H2_1"/>
    <property type="match status" value="4"/>
</dbReference>
<evidence type="ECO:0000256" key="8">
    <source>
        <dbReference type="PIRSR" id="PIRSR628651-50"/>
    </source>
</evidence>
<dbReference type="PROSITE" id="PS01359">
    <property type="entry name" value="ZF_PHD_1"/>
    <property type="match status" value="1"/>
</dbReference>
<feature type="compositionally biased region" description="Basic and acidic residues" evidence="11">
    <location>
        <begin position="569"/>
        <end position="583"/>
    </location>
</feature>
<keyword evidence="6" id="KW-0156">Chromatin regulator</keyword>
<keyword evidence="7" id="KW-0539">Nucleus</keyword>
<feature type="region of interest" description="Disordered" evidence="11">
    <location>
        <begin position="915"/>
        <end position="965"/>
    </location>
</feature>
<comment type="similarity">
    <text evidence="2">Belongs to the ING family.</text>
</comment>
<feature type="region of interest" description="Disordered" evidence="11">
    <location>
        <begin position="137"/>
        <end position="210"/>
    </location>
</feature>
<feature type="region of interest" description="Disordered" evidence="11">
    <location>
        <begin position="563"/>
        <end position="597"/>
    </location>
</feature>
<feature type="region of interest" description="Disordered" evidence="11">
    <location>
        <begin position="1037"/>
        <end position="1077"/>
    </location>
</feature>
<feature type="domain" description="PHD-type" evidence="12">
    <location>
        <begin position="1158"/>
        <end position="1209"/>
    </location>
</feature>
<feature type="binding site" evidence="9">
    <location>
        <position position="1161"/>
    </location>
    <ligand>
        <name>Zn(2+)</name>
        <dbReference type="ChEBI" id="CHEBI:29105"/>
        <label>1</label>
    </ligand>
</feature>